<dbReference type="Gene3D" id="3.40.190.290">
    <property type="match status" value="1"/>
</dbReference>
<organism evidence="6 7">
    <name type="scientific">Paracoccus denitrificans</name>
    <dbReference type="NCBI Taxonomy" id="266"/>
    <lineage>
        <taxon>Bacteria</taxon>
        <taxon>Pseudomonadati</taxon>
        <taxon>Pseudomonadota</taxon>
        <taxon>Alphaproteobacteria</taxon>
        <taxon>Rhodobacterales</taxon>
        <taxon>Paracoccaceae</taxon>
        <taxon>Paracoccus</taxon>
    </lineage>
</organism>
<dbReference type="Gene3D" id="1.10.10.10">
    <property type="entry name" value="Winged helix-like DNA-binding domain superfamily/Winged helix DNA-binding domain"/>
    <property type="match status" value="1"/>
</dbReference>
<accession>A0A533I438</accession>
<proteinExistence type="inferred from homology"/>
<dbReference type="NCBIfam" id="NF009888">
    <property type="entry name" value="PRK13348.1"/>
    <property type="match status" value="1"/>
</dbReference>
<dbReference type="GO" id="GO:0003700">
    <property type="term" value="F:DNA-binding transcription factor activity"/>
    <property type="evidence" value="ECO:0007669"/>
    <property type="project" value="InterPro"/>
</dbReference>
<evidence type="ECO:0000256" key="1">
    <source>
        <dbReference type="ARBA" id="ARBA00009437"/>
    </source>
</evidence>
<evidence type="ECO:0000313" key="6">
    <source>
        <dbReference type="EMBL" id="TKW65843.1"/>
    </source>
</evidence>
<dbReference type="PANTHER" id="PTHR30579:SF2">
    <property type="entry name" value="HTH-TYPE TRANSCRIPTIONAL REGULATOR ARGP"/>
    <property type="match status" value="1"/>
</dbReference>
<dbReference type="SUPFAM" id="SSF53850">
    <property type="entry name" value="Periplasmic binding protein-like II"/>
    <property type="match status" value="1"/>
</dbReference>
<protein>
    <submittedName>
        <fullName evidence="6">LysR family transcriptional regulator ArgP</fullName>
    </submittedName>
</protein>
<evidence type="ECO:0000256" key="3">
    <source>
        <dbReference type="ARBA" id="ARBA00023125"/>
    </source>
</evidence>
<dbReference type="InterPro" id="IPR036390">
    <property type="entry name" value="WH_DNA-bd_sf"/>
</dbReference>
<gene>
    <name evidence="6" type="ORF">DI616_13295</name>
</gene>
<dbReference type="InterPro" id="IPR000847">
    <property type="entry name" value="LysR_HTH_N"/>
</dbReference>
<dbReference type="Pfam" id="PF03466">
    <property type="entry name" value="LysR_substrate"/>
    <property type="match status" value="1"/>
</dbReference>
<dbReference type="EMBL" id="VAFL01000010">
    <property type="protein sequence ID" value="TKW65843.1"/>
    <property type="molecule type" value="Genomic_DNA"/>
</dbReference>
<keyword evidence="4" id="KW-0804">Transcription</keyword>
<name>A0A533I438_PARDE</name>
<dbReference type="PROSITE" id="PS50931">
    <property type="entry name" value="HTH_LYSR"/>
    <property type="match status" value="1"/>
</dbReference>
<evidence type="ECO:0000256" key="2">
    <source>
        <dbReference type="ARBA" id="ARBA00023015"/>
    </source>
</evidence>
<dbReference type="InterPro" id="IPR036388">
    <property type="entry name" value="WH-like_DNA-bd_sf"/>
</dbReference>
<dbReference type="NCBIfam" id="NF002964">
    <property type="entry name" value="PRK03635.1"/>
    <property type="match status" value="1"/>
</dbReference>
<sequence length="290" mass="30857">MLDYPALAALSEIARRGSFEAAAHALGVTQSAVSQRIKTLEARVGQVLLDRGPPVTPTEAGLRLVAHLDQVRLLEAGIARSDSGVTEIPVIRIAVTADSLATWVIGALPEAPGLLDLVVDDQDHAENWLRAGLVSGAITATRGPVAGCDSHALGAMRYLPTASPAFIARHFAEGVTPATLRRAPALTFNAKDGLQIQWADRHTGQKIALPTHLIPTTQGFAQAARLGMGWGMNPEILVRADLRAGRLAPLIEEAALDVPLYWQVARIVAPQLAPLTRAIRRAARDVLIQP</sequence>
<dbReference type="Pfam" id="PF00126">
    <property type="entry name" value="HTH_1"/>
    <property type="match status" value="1"/>
</dbReference>
<dbReference type="InterPro" id="IPR050176">
    <property type="entry name" value="LTTR"/>
</dbReference>
<keyword evidence="2" id="KW-0805">Transcription regulation</keyword>
<dbReference type="SUPFAM" id="SSF46785">
    <property type="entry name" value="Winged helix' DNA-binding domain"/>
    <property type="match status" value="1"/>
</dbReference>
<dbReference type="AlphaFoldDB" id="A0A533I438"/>
<feature type="domain" description="HTH lysR-type" evidence="5">
    <location>
        <begin position="2"/>
        <end position="58"/>
    </location>
</feature>
<dbReference type="PRINTS" id="PR00039">
    <property type="entry name" value="HTHLYSR"/>
</dbReference>
<evidence type="ECO:0000313" key="7">
    <source>
        <dbReference type="Proteomes" id="UP000315344"/>
    </source>
</evidence>
<reference evidence="6 7" key="1">
    <citation type="journal article" date="2017" name="Nat. Commun.">
        <title>In situ click chemistry generation of cyclooxygenase-2 inhibitors.</title>
        <authorList>
            <person name="Bhardwaj A."/>
            <person name="Kaur J."/>
            <person name="Wuest M."/>
            <person name="Wuest F."/>
        </authorList>
    </citation>
    <scope>NUCLEOTIDE SEQUENCE [LARGE SCALE GENOMIC DNA]</scope>
    <source>
        <strain evidence="6">S2_012_000_R3_94</strain>
    </source>
</reference>
<evidence type="ECO:0000259" key="5">
    <source>
        <dbReference type="PROSITE" id="PS50931"/>
    </source>
</evidence>
<keyword evidence="3" id="KW-0238">DNA-binding</keyword>
<dbReference type="InterPro" id="IPR017685">
    <property type="entry name" value="ArgP"/>
</dbReference>
<dbReference type="Proteomes" id="UP000315344">
    <property type="component" value="Unassembled WGS sequence"/>
</dbReference>
<comment type="similarity">
    <text evidence="1">Belongs to the LysR transcriptional regulatory family.</text>
</comment>
<dbReference type="InterPro" id="IPR005119">
    <property type="entry name" value="LysR_subst-bd"/>
</dbReference>
<evidence type="ECO:0000256" key="4">
    <source>
        <dbReference type="ARBA" id="ARBA00023163"/>
    </source>
</evidence>
<dbReference type="NCBIfam" id="TIGR03298">
    <property type="entry name" value="argP"/>
    <property type="match status" value="1"/>
</dbReference>
<comment type="caution">
    <text evidence="6">The sequence shown here is derived from an EMBL/GenBank/DDBJ whole genome shotgun (WGS) entry which is preliminary data.</text>
</comment>
<dbReference type="PANTHER" id="PTHR30579">
    <property type="entry name" value="TRANSCRIPTIONAL REGULATOR"/>
    <property type="match status" value="1"/>
</dbReference>
<dbReference type="GO" id="GO:0003677">
    <property type="term" value="F:DNA binding"/>
    <property type="evidence" value="ECO:0007669"/>
    <property type="project" value="UniProtKB-KW"/>
</dbReference>